<reference evidence="2 3" key="1">
    <citation type="submission" date="2019-06" db="EMBL/GenBank/DDBJ databases">
        <authorList>
            <person name="Palmer J.M."/>
        </authorList>
    </citation>
    <scope>NUCLEOTIDE SEQUENCE [LARGE SCALE GENOMIC DNA]</scope>
    <source>
        <strain evidence="2 3">TWF788</strain>
    </source>
</reference>
<dbReference type="EMBL" id="JAABOE010000059">
    <property type="protein sequence ID" value="KAF3173575.1"/>
    <property type="molecule type" value="Genomic_DNA"/>
</dbReference>
<proteinExistence type="predicted"/>
<evidence type="ECO:0000313" key="3">
    <source>
        <dbReference type="Proteomes" id="UP000479691"/>
    </source>
</evidence>
<accession>A0A7C8KNM0</accession>
<gene>
    <name evidence="2" type="ORF">TWF788_008949</name>
</gene>
<feature type="compositionally biased region" description="Polar residues" evidence="1">
    <location>
        <begin position="326"/>
        <end position="335"/>
    </location>
</feature>
<feature type="region of interest" description="Disordered" evidence="1">
    <location>
        <begin position="1"/>
        <end position="23"/>
    </location>
</feature>
<dbReference type="AlphaFoldDB" id="A0A7C8KNM0"/>
<dbReference type="Proteomes" id="UP000479691">
    <property type="component" value="Unassembled WGS sequence"/>
</dbReference>
<name>A0A7C8KNM0_ORBOL</name>
<feature type="region of interest" description="Disordered" evidence="1">
    <location>
        <begin position="315"/>
        <end position="343"/>
    </location>
</feature>
<comment type="caution">
    <text evidence="2">The sequence shown here is derived from an EMBL/GenBank/DDBJ whole genome shotgun (WGS) entry which is preliminary data.</text>
</comment>
<protein>
    <submittedName>
        <fullName evidence="2">Uncharacterized protein</fullName>
    </submittedName>
</protein>
<evidence type="ECO:0000256" key="1">
    <source>
        <dbReference type="SAM" id="MobiDB-lite"/>
    </source>
</evidence>
<sequence>MEKNSKKAPVPDKAPILPPLITPSTSLDGVRKAMDEVATRRISDETKEERLAAKGVDLLGADAFLFERKVYHELSKGRWDATEASTAEMAALRTAKQENAATPMDLLSTGQLMPAREEKGLEKLKTLFSKSSKRFNPHGMRGGRAVKGKDIRVLQEIVEGLEGGYIERDKAARRGSQLQNAFVNAPSSSVNSLTQQSAGGNLNVYRFLVPHFASLRPSRSCVDPIPLNIASAQGGQRGTRCLPDITITRRNVFPPQNLCLLRPESRSGMFKVSAGPNIPPELLQVHFPEGLCMDISRDITITLYHDLYDRICDLESEGPEPRNKTRPSSKNSSGREYNFSREGGCSMDDVSSFGAVIKVEETKLTKEGENYRPSSNLKRRAVISSRSFIDAVSPGESSARN</sequence>
<evidence type="ECO:0000313" key="2">
    <source>
        <dbReference type="EMBL" id="KAF3173575.1"/>
    </source>
</evidence>
<organism evidence="2 3">
    <name type="scientific">Orbilia oligospora</name>
    <name type="common">Nematode-trapping fungus</name>
    <name type="synonym">Arthrobotrys oligospora</name>
    <dbReference type="NCBI Taxonomy" id="2813651"/>
    <lineage>
        <taxon>Eukaryota</taxon>
        <taxon>Fungi</taxon>
        <taxon>Dikarya</taxon>
        <taxon>Ascomycota</taxon>
        <taxon>Pezizomycotina</taxon>
        <taxon>Orbiliomycetes</taxon>
        <taxon>Orbiliales</taxon>
        <taxon>Orbiliaceae</taxon>
        <taxon>Orbilia</taxon>
    </lineage>
</organism>